<reference evidence="3" key="1">
    <citation type="journal article" date="2019" name="J. Virol.">
        <title>Medusavirus, a novel large DNA virus discovered from hot spring water.</title>
        <authorList>
            <person name="Yoshikawa G."/>
            <person name="Blanc-Mathieu R."/>
            <person name="Song C."/>
            <person name="Kayama Y."/>
            <person name="Mochizuki T."/>
            <person name="Murata K."/>
            <person name="Ogata H."/>
            <person name="Takemura M."/>
        </authorList>
    </citation>
    <scope>NUCLEOTIDE SEQUENCE [LARGE SCALE GENOMIC DNA]</scope>
</reference>
<keyword evidence="1" id="KW-0812">Transmembrane</keyword>
<evidence type="ECO:0000313" key="3">
    <source>
        <dbReference type="Proteomes" id="UP001161669"/>
    </source>
</evidence>
<feature type="transmembrane region" description="Helical" evidence="1">
    <location>
        <begin position="55"/>
        <end position="72"/>
    </location>
</feature>
<feature type="transmembrane region" description="Helical" evidence="1">
    <location>
        <begin position="16"/>
        <end position="35"/>
    </location>
</feature>
<organism evidence="2 3">
    <name type="scientific">Acanthamoeba castellanii medusavirus J1</name>
    <dbReference type="NCBI Taxonomy" id="3114988"/>
    <lineage>
        <taxon>Viruses</taxon>
        <taxon>Varidnaviria</taxon>
        <taxon>Bamfordvirae</taxon>
        <taxon>Nucleocytoviricota</taxon>
        <taxon>Megaviricetes</taxon>
        <taxon>Mamonoviridae</taxon>
        <taxon>Medusavirus</taxon>
        <taxon>Medusavirus medusae</taxon>
    </lineage>
</organism>
<dbReference type="Proteomes" id="UP001161669">
    <property type="component" value="Segment"/>
</dbReference>
<accession>A0A3T1CXH3</accession>
<dbReference type="EMBL" id="AP018495">
    <property type="protein sequence ID" value="BBI30547.1"/>
    <property type="molecule type" value="Genomic_DNA"/>
</dbReference>
<evidence type="ECO:0000313" key="2">
    <source>
        <dbReference type="EMBL" id="BBI30547.1"/>
    </source>
</evidence>
<protein>
    <submittedName>
        <fullName evidence="2">Uncharacterized protein</fullName>
    </submittedName>
</protein>
<sequence>MSDGPFLPIKKPVRSLTSWEVFTLVVLLWGVISLWSEVLHNTIKHVIFAGSEPNPLYLAIIALILTALLFDISRYLDFDFVKLVGGD</sequence>
<dbReference type="KEGG" id="vg:80540899"/>
<evidence type="ECO:0000256" key="1">
    <source>
        <dbReference type="SAM" id="Phobius"/>
    </source>
</evidence>
<proteinExistence type="predicted"/>
<keyword evidence="1" id="KW-0472">Membrane</keyword>
<name>A0A3T1CXH3_9VIRU</name>
<keyword evidence="3" id="KW-1185">Reference proteome</keyword>
<keyword evidence="1" id="KW-1133">Transmembrane helix</keyword>